<accession>A0A840QHI3</accession>
<dbReference type="Proteomes" id="UP000584374">
    <property type="component" value="Unassembled WGS sequence"/>
</dbReference>
<protein>
    <submittedName>
        <fullName evidence="2">Glycine/D-amino acid oxidase-like deaminating enzyme</fullName>
    </submittedName>
</protein>
<reference evidence="2 3" key="1">
    <citation type="submission" date="2020-08" db="EMBL/GenBank/DDBJ databases">
        <title>Sequencing the genomes of 1000 actinobacteria strains.</title>
        <authorList>
            <person name="Klenk H.-P."/>
        </authorList>
    </citation>
    <scope>NUCLEOTIDE SEQUENCE [LARGE SCALE GENOMIC DNA]</scope>
    <source>
        <strain evidence="2 3">DSM 45584</strain>
    </source>
</reference>
<dbReference type="RefSeq" id="WP_184729722.1">
    <property type="nucleotide sequence ID" value="NZ_JACHIW010000002.1"/>
</dbReference>
<feature type="domain" description="FAD dependent oxidoreductase" evidence="1">
    <location>
        <begin position="37"/>
        <end position="393"/>
    </location>
</feature>
<evidence type="ECO:0000313" key="2">
    <source>
        <dbReference type="EMBL" id="MBB5158109.1"/>
    </source>
</evidence>
<dbReference type="SUPFAM" id="SSF51905">
    <property type="entry name" value="FAD/NAD(P)-binding domain"/>
    <property type="match status" value="1"/>
</dbReference>
<dbReference type="AlphaFoldDB" id="A0A840QHI3"/>
<dbReference type="EMBL" id="JACHIW010000002">
    <property type="protein sequence ID" value="MBB5158109.1"/>
    <property type="molecule type" value="Genomic_DNA"/>
</dbReference>
<dbReference type="Pfam" id="PF01266">
    <property type="entry name" value="DAO"/>
    <property type="match status" value="1"/>
</dbReference>
<dbReference type="InterPro" id="IPR006076">
    <property type="entry name" value="FAD-dep_OxRdtase"/>
</dbReference>
<sequence>MSQVDVSLADAEVSVYWLDRADRPPPREPLSGADRADLVVVGGGFTGLWAALLAKQQRPDHDVLLLEANRLGYGGSGRNGGFVSESLTHGLAHGALSWPREIDQLVRLGRENLRAIEKFVLAEGIEADFRLCGRTSVATEPHEVGELSDEAALYRGHGMAARFLGAGGVRSDLNSPTYRAGLRLPDAGGLVDPARLTWGLAATAQRLGVRIHEGSPVRGLHRGSGVLLKTPQGTVRADGVVLGTNAFPAPLRSIRRRVLPIWDYVLVTEPLSAQQWRSLGWRDRQGITDGANRFHYYRPTPDGRILWGGYDAVYYFGGRTDPALARNDAAHHGLARNFFRTFPQLEGLRFAYRWGGPIDSTTRFTPVFGCDRAIAYAVGYTGLGVAASRFGAQTALDLLWGEDTERTRLRMVRDKPMPFPPEPLRWPLVQFTRRALAHADANQGRRGRWLCYLDGRGIGLGS</sequence>
<dbReference type="Gene3D" id="3.50.50.60">
    <property type="entry name" value="FAD/NAD(P)-binding domain"/>
    <property type="match status" value="1"/>
</dbReference>
<keyword evidence="3" id="KW-1185">Reference proteome</keyword>
<dbReference type="PANTHER" id="PTHR13847">
    <property type="entry name" value="SARCOSINE DEHYDROGENASE-RELATED"/>
    <property type="match status" value="1"/>
</dbReference>
<proteinExistence type="predicted"/>
<organism evidence="2 3">
    <name type="scientific">Saccharopolyspora phatthalungensis</name>
    <dbReference type="NCBI Taxonomy" id="664693"/>
    <lineage>
        <taxon>Bacteria</taxon>
        <taxon>Bacillati</taxon>
        <taxon>Actinomycetota</taxon>
        <taxon>Actinomycetes</taxon>
        <taxon>Pseudonocardiales</taxon>
        <taxon>Pseudonocardiaceae</taxon>
        <taxon>Saccharopolyspora</taxon>
    </lineage>
</organism>
<dbReference type="GO" id="GO:0005737">
    <property type="term" value="C:cytoplasm"/>
    <property type="evidence" value="ECO:0007669"/>
    <property type="project" value="TreeGrafter"/>
</dbReference>
<comment type="caution">
    <text evidence="2">The sequence shown here is derived from an EMBL/GenBank/DDBJ whole genome shotgun (WGS) entry which is preliminary data.</text>
</comment>
<evidence type="ECO:0000313" key="3">
    <source>
        <dbReference type="Proteomes" id="UP000584374"/>
    </source>
</evidence>
<gene>
    <name evidence="2" type="ORF">BJ970_005708</name>
</gene>
<name>A0A840QHI3_9PSEU</name>
<evidence type="ECO:0000259" key="1">
    <source>
        <dbReference type="Pfam" id="PF01266"/>
    </source>
</evidence>
<dbReference type="Gene3D" id="3.30.9.10">
    <property type="entry name" value="D-Amino Acid Oxidase, subunit A, domain 2"/>
    <property type="match status" value="1"/>
</dbReference>
<dbReference type="InterPro" id="IPR036188">
    <property type="entry name" value="FAD/NAD-bd_sf"/>
</dbReference>
<dbReference type="PANTHER" id="PTHR13847:SF281">
    <property type="entry name" value="FAD DEPENDENT OXIDOREDUCTASE DOMAIN-CONTAINING PROTEIN"/>
    <property type="match status" value="1"/>
</dbReference>